<sequence>MARTFEVGRAVLASTTHNLELWLSTLITLSPSQDSIDVEQPSFHSLTRILSSSDIWVGRGNGMRIELALTHRGEPLPKLNLQMLREMIIQAPIWPQLKLKPTVPCDDMLQDGIAHVAISYADDDSSTNERQRHRILNKVPAAAVRPPEGVSSLQLQVVRFTMDLLESRQRPQMKRANTMLEETSTQIQSCDDNKNEDADTLLHETIESPGPAMKGTTRKRKRPGRQAPSRTCSTPVSLFDNEAKSNKRAATITNPRVPDQDVITEQLMEIRSMVEGAMRLSIYGNSKLPAGIKVKANTFGIGLADVAPILWRPGHLAALSQRAHLAPTVCRSLGHAIGVKATSTSLSEKFKELIGTRSRNSLHSRLGQGTAVDGQLQSMASSLSDQLWLHLQRSLLARPAPSLQPFTTCDADAADAHVSDEILVPVDLLCEAGAAPSTIEERELSSTISDDTKEEVWPPTPSGVRPGLLQGYETAVQREEYPIAFEDDLLLDAMPADAGSDYRDADRQVVNFGASAPTRSPNYATLERQITERLPAIPHKQR</sequence>
<keyword evidence="3" id="KW-1185">Reference proteome</keyword>
<evidence type="ECO:0000313" key="2">
    <source>
        <dbReference type="EMBL" id="QRD02022.1"/>
    </source>
</evidence>
<proteinExistence type="predicted"/>
<feature type="region of interest" description="Disordered" evidence="1">
    <location>
        <begin position="206"/>
        <end position="235"/>
    </location>
</feature>
<dbReference type="VEuPathDB" id="FungiDB:JI435_049930"/>
<dbReference type="OrthoDB" id="4187154at2759"/>
<feature type="region of interest" description="Disordered" evidence="1">
    <location>
        <begin position="440"/>
        <end position="465"/>
    </location>
</feature>
<evidence type="ECO:0000313" key="3">
    <source>
        <dbReference type="Proteomes" id="UP000663193"/>
    </source>
</evidence>
<organism evidence="2 3">
    <name type="scientific">Phaeosphaeria nodorum (strain SN15 / ATCC MYA-4574 / FGSC 10173)</name>
    <name type="common">Glume blotch fungus</name>
    <name type="synonym">Parastagonospora nodorum</name>
    <dbReference type="NCBI Taxonomy" id="321614"/>
    <lineage>
        <taxon>Eukaryota</taxon>
        <taxon>Fungi</taxon>
        <taxon>Dikarya</taxon>
        <taxon>Ascomycota</taxon>
        <taxon>Pezizomycotina</taxon>
        <taxon>Dothideomycetes</taxon>
        <taxon>Pleosporomycetidae</taxon>
        <taxon>Pleosporales</taxon>
        <taxon>Pleosporineae</taxon>
        <taxon>Phaeosphaeriaceae</taxon>
        <taxon>Parastagonospora</taxon>
    </lineage>
</organism>
<dbReference type="Proteomes" id="UP000663193">
    <property type="component" value="Chromosome 13"/>
</dbReference>
<reference evidence="3" key="1">
    <citation type="journal article" date="2021" name="BMC Genomics">
        <title>Chromosome-level genome assembly and manually-curated proteome of model necrotroph Parastagonospora nodorum Sn15 reveals a genome-wide trove of candidate effector homologs, and redundancy of virulence-related functions within an accessory chromosome.</title>
        <authorList>
            <person name="Bertazzoni S."/>
            <person name="Jones D.A.B."/>
            <person name="Phan H.T."/>
            <person name="Tan K.-C."/>
            <person name="Hane J.K."/>
        </authorList>
    </citation>
    <scope>NUCLEOTIDE SEQUENCE [LARGE SCALE GENOMIC DNA]</scope>
    <source>
        <strain evidence="3">SN15 / ATCC MYA-4574 / FGSC 10173)</strain>
    </source>
</reference>
<gene>
    <name evidence="2" type="ORF">JI435_049930</name>
</gene>
<accession>A0A7U2FB75</accession>
<feature type="compositionally biased region" description="Basic and acidic residues" evidence="1">
    <location>
        <begin position="440"/>
        <end position="456"/>
    </location>
</feature>
<evidence type="ECO:0000256" key="1">
    <source>
        <dbReference type="SAM" id="MobiDB-lite"/>
    </source>
</evidence>
<name>A0A7U2FB75_PHANO</name>
<dbReference type="EMBL" id="CP069035">
    <property type="protein sequence ID" value="QRD02022.1"/>
    <property type="molecule type" value="Genomic_DNA"/>
</dbReference>
<dbReference type="AlphaFoldDB" id="A0A7U2FB75"/>
<protein>
    <submittedName>
        <fullName evidence="2">Uncharacterized protein</fullName>
    </submittedName>
</protein>